<dbReference type="Gene3D" id="3.40.50.1820">
    <property type="entry name" value="alpha/beta hydrolase"/>
    <property type="match status" value="1"/>
</dbReference>
<feature type="domain" description="AB hydrolase-1" evidence="1">
    <location>
        <begin position="60"/>
        <end position="311"/>
    </location>
</feature>
<protein>
    <submittedName>
        <fullName evidence="2">4,5:9,10-diseco-3-hydroxy-5,9, 17-trioxoandrosta-1(10),2-diene-4-oate hydrolase</fullName>
        <ecNumber evidence="2">3.7.1.17</ecNumber>
    </submittedName>
</protein>
<dbReference type="PRINTS" id="PR00111">
    <property type="entry name" value="ABHYDROLASE"/>
</dbReference>
<dbReference type="Proteomes" id="UP000203589">
    <property type="component" value="Chromosome"/>
</dbReference>
<dbReference type="Pfam" id="PF12697">
    <property type="entry name" value="Abhydrolase_6"/>
    <property type="match status" value="1"/>
</dbReference>
<dbReference type="EC" id="3.7.1.17" evidence="2"/>
<dbReference type="KEGG" id="aht:ANTHELSMS3_03320"/>
<evidence type="ECO:0000259" key="1">
    <source>
        <dbReference type="Pfam" id="PF12697"/>
    </source>
</evidence>
<keyword evidence="2" id="KW-0378">Hydrolase</keyword>
<name>A0A222E6Y7_9RHOB</name>
<dbReference type="AlphaFoldDB" id="A0A222E6Y7"/>
<accession>A0A222E6Y7</accession>
<sequence length="322" mass="33963">MLRMIGTILIASLVGGGALVHWRAGTREAAALERWPAVGAFVTVDGVPIHYVQTGNGPDVVLLHGASGNLRDFTFDLVDKLAQDYRVTVFDRPGLGHSGRRAEHRGAFNTDAETPQDQAALLASAAVQLGVRNPIVVGHSFGGAVAMAWGLDHDAAALVTLGGAIMPWPGKLDFQYRLLGNAVGGALAAPIVTALIDPMRTRDAVEGIFAPQSMPEGYLTHVGPGLSLQRHVIRANGRQVYHLRAALTEMSARYATLSLPVELLHGTADTTVGFDIHAVAAADLLPDANLTALEDVGHMPQHARPGAVIEAIHRAATRAGLR</sequence>
<keyword evidence="3" id="KW-1185">Reference proteome</keyword>
<dbReference type="InterPro" id="IPR029058">
    <property type="entry name" value="AB_hydrolase_fold"/>
</dbReference>
<dbReference type="GO" id="GO:0102296">
    <property type="term" value="F:4,5-9,10-diseco-3-hydroxy-5,9,17-trioxoandrosta-1(10),2-diene-4-oate hydrolase activity"/>
    <property type="evidence" value="ECO:0007669"/>
    <property type="project" value="UniProtKB-EC"/>
</dbReference>
<dbReference type="EMBL" id="CP022540">
    <property type="protein sequence ID" value="ASP21956.1"/>
    <property type="molecule type" value="Genomic_DNA"/>
</dbReference>
<dbReference type="InterPro" id="IPR000073">
    <property type="entry name" value="AB_hydrolase_1"/>
</dbReference>
<dbReference type="PANTHER" id="PTHR43194:SF2">
    <property type="entry name" value="PEROXISOMAL MEMBRANE PROTEIN LPX1"/>
    <property type="match status" value="1"/>
</dbReference>
<proteinExistence type="predicted"/>
<dbReference type="SUPFAM" id="SSF53474">
    <property type="entry name" value="alpha/beta-Hydrolases"/>
    <property type="match status" value="1"/>
</dbReference>
<organism evidence="2 3">
    <name type="scientific">Antarctobacter heliothermus</name>
    <dbReference type="NCBI Taxonomy" id="74033"/>
    <lineage>
        <taxon>Bacteria</taxon>
        <taxon>Pseudomonadati</taxon>
        <taxon>Pseudomonadota</taxon>
        <taxon>Alphaproteobacteria</taxon>
        <taxon>Rhodobacterales</taxon>
        <taxon>Roseobacteraceae</taxon>
        <taxon>Antarctobacter</taxon>
    </lineage>
</organism>
<dbReference type="PANTHER" id="PTHR43194">
    <property type="entry name" value="HYDROLASE ALPHA/BETA FOLD FAMILY"/>
    <property type="match status" value="1"/>
</dbReference>
<evidence type="ECO:0000313" key="3">
    <source>
        <dbReference type="Proteomes" id="UP000203589"/>
    </source>
</evidence>
<evidence type="ECO:0000313" key="2">
    <source>
        <dbReference type="EMBL" id="ASP21956.1"/>
    </source>
</evidence>
<dbReference type="InterPro" id="IPR050228">
    <property type="entry name" value="Carboxylesterase_BioH"/>
</dbReference>
<gene>
    <name evidence="2" type="primary">hsaD</name>
    <name evidence="2" type="ORF">ANTHELSMS3_03320</name>
</gene>
<reference evidence="2 3" key="1">
    <citation type="submission" date="2017-07" db="EMBL/GenBank/DDBJ databases">
        <title>Genome Sequence of Antarctobacter heliothermus Strain SMS3 Isolated from a culture of the Diatom Skeletonema marinoi.</title>
        <authorList>
            <person name="Topel M."/>
            <person name="Pinder M.I.M."/>
            <person name="Johansson O.N."/>
            <person name="Kourtchenko O."/>
            <person name="Godhe A."/>
            <person name="Clarke A.K."/>
        </authorList>
    </citation>
    <scope>NUCLEOTIDE SEQUENCE [LARGE SCALE GENOMIC DNA]</scope>
    <source>
        <strain evidence="2 3">SMS3</strain>
    </source>
</reference>